<name>A0A6J4H2Z1_9ACTN</name>
<evidence type="ECO:0000256" key="1">
    <source>
        <dbReference type="SAM" id="Phobius"/>
    </source>
</evidence>
<protein>
    <submittedName>
        <fullName evidence="2">Uncharacterized protein</fullName>
    </submittedName>
</protein>
<keyword evidence="1" id="KW-1133">Transmembrane helix</keyword>
<proteinExistence type="predicted"/>
<keyword evidence="1" id="KW-0812">Transmembrane</keyword>
<reference evidence="2" key="1">
    <citation type="submission" date="2020-02" db="EMBL/GenBank/DDBJ databases">
        <authorList>
            <person name="Meier V. D."/>
        </authorList>
    </citation>
    <scope>NUCLEOTIDE SEQUENCE</scope>
    <source>
        <strain evidence="2">AVDCRST_MAG50</strain>
    </source>
</reference>
<dbReference type="AlphaFoldDB" id="A0A6J4H2Z1"/>
<gene>
    <name evidence="2" type="ORF">AVDCRST_MAG50-50</name>
</gene>
<sequence>MTRAKPGISSEPVTNAQVIFAIALGSITLLITFFALYVASSTLWGNRWIRRGR</sequence>
<feature type="transmembrane region" description="Helical" evidence="1">
    <location>
        <begin position="20"/>
        <end position="44"/>
    </location>
</feature>
<organism evidence="2">
    <name type="scientific">uncultured Acidimicrobiales bacterium</name>
    <dbReference type="NCBI Taxonomy" id="310071"/>
    <lineage>
        <taxon>Bacteria</taxon>
        <taxon>Bacillati</taxon>
        <taxon>Actinomycetota</taxon>
        <taxon>Acidimicrobiia</taxon>
        <taxon>Acidimicrobiales</taxon>
        <taxon>environmental samples</taxon>
    </lineage>
</organism>
<keyword evidence="1" id="KW-0472">Membrane</keyword>
<dbReference type="EMBL" id="CADCTF010000003">
    <property type="protein sequence ID" value="CAA9211477.1"/>
    <property type="molecule type" value="Genomic_DNA"/>
</dbReference>
<evidence type="ECO:0000313" key="2">
    <source>
        <dbReference type="EMBL" id="CAA9211477.1"/>
    </source>
</evidence>
<accession>A0A6J4H2Z1</accession>